<dbReference type="EMBL" id="JABEYB010000018">
    <property type="protein sequence ID" value="NNU78032.1"/>
    <property type="molecule type" value="Genomic_DNA"/>
</dbReference>
<accession>A0A7Y3SZD8</accession>
<keyword evidence="1" id="KW-0472">Membrane</keyword>
<sequence>MKVTKILSVMFGLLTICGAMYIFYTGGRANAGYAVIPMIFSLVLSGKLIRNN</sequence>
<gene>
    <name evidence="2" type="ORF">HLQ16_19140</name>
</gene>
<proteinExistence type="predicted"/>
<keyword evidence="1" id="KW-1133">Transmembrane helix</keyword>
<name>A0A7Y3SZD8_9CLOT</name>
<reference evidence="2 3" key="1">
    <citation type="submission" date="2020-05" db="EMBL/GenBank/DDBJ databases">
        <title>Complete genome of Clostridium estertheticum subspecies estertheticum, isolated from Vacuum packed lamb meat from New Zealand imported to Switzerland.</title>
        <authorList>
            <person name="Wambui J."/>
            <person name="Stevens M.J.A."/>
            <person name="Stephan R."/>
        </authorList>
    </citation>
    <scope>NUCLEOTIDE SEQUENCE [LARGE SCALE GENOMIC DNA]</scope>
    <source>
        <strain evidence="2 3">CEST001</strain>
    </source>
</reference>
<organism evidence="2 3">
    <name type="scientific">Clostridium estertheticum</name>
    <dbReference type="NCBI Taxonomy" id="238834"/>
    <lineage>
        <taxon>Bacteria</taxon>
        <taxon>Bacillati</taxon>
        <taxon>Bacillota</taxon>
        <taxon>Clostridia</taxon>
        <taxon>Eubacteriales</taxon>
        <taxon>Clostridiaceae</taxon>
        <taxon>Clostridium</taxon>
    </lineage>
</organism>
<evidence type="ECO:0000313" key="3">
    <source>
        <dbReference type="Proteomes" id="UP000531659"/>
    </source>
</evidence>
<dbReference type="AlphaFoldDB" id="A0A7Y3SZD8"/>
<comment type="caution">
    <text evidence="2">The sequence shown here is derived from an EMBL/GenBank/DDBJ whole genome shotgun (WGS) entry which is preliminary data.</text>
</comment>
<protein>
    <submittedName>
        <fullName evidence="2">Uncharacterized protein</fullName>
    </submittedName>
</protein>
<evidence type="ECO:0000313" key="2">
    <source>
        <dbReference type="EMBL" id="NNU78032.1"/>
    </source>
</evidence>
<dbReference type="Proteomes" id="UP000531659">
    <property type="component" value="Unassembled WGS sequence"/>
</dbReference>
<feature type="transmembrane region" description="Helical" evidence="1">
    <location>
        <begin position="30"/>
        <end position="49"/>
    </location>
</feature>
<feature type="transmembrane region" description="Helical" evidence="1">
    <location>
        <begin position="7"/>
        <end position="24"/>
    </location>
</feature>
<keyword evidence="1" id="KW-0812">Transmembrane</keyword>
<dbReference type="RefSeq" id="WP_170288066.1">
    <property type="nucleotide sequence ID" value="NZ_CP086250.1"/>
</dbReference>
<evidence type="ECO:0000256" key="1">
    <source>
        <dbReference type="SAM" id="Phobius"/>
    </source>
</evidence>